<comment type="caution">
    <text evidence="3">The sequence shown here is derived from an EMBL/GenBank/DDBJ whole genome shotgun (WGS) entry which is preliminary data.</text>
</comment>
<dbReference type="InterPro" id="IPR005174">
    <property type="entry name" value="KIB1-4_b-propeller"/>
</dbReference>
<dbReference type="AlphaFoldDB" id="A0AAV5CXU1"/>
<gene>
    <name evidence="3" type="primary">ga19975</name>
    <name evidence="3" type="ORF">PR202_ga19975</name>
</gene>
<protein>
    <recommendedName>
        <fullName evidence="2">KIB1-4 beta-propeller domain-containing protein</fullName>
    </recommendedName>
</protein>
<name>A0AAV5CXU1_ELECO</name>
<sequence>MPAPMAPPPRTWAELPTDILTSVVDRLHTLRNYLAVRGVCTAWRSTLPPEAEPPCLIVAGGGVLHHSPSSAFSFPFRLLTLPKYTRCVGACHGWVAIVYDKPGPARSDTRRPPIRDGNRRRPLAAYFLLDNIRFGNSEQQQPATTGHQKSYLYRNFQGVQVSEVQVVQNHGNPKPGMALLNPLTGRRIELPEHEKLDAWKVDKVVFAPNPRKDDFTVVAAFGFNSLAYVSTRDDDAVDGPCWSFGNLPGQTVLADMVYREEEDGEDKVYCLGRSGGDVHVLRVPRGRPSTNPTIEPLLPELAGIDRVNPAYLFPPPHDTVSGLLTGASAKSLAFCGGDMYQVWRNNIGGVFRFRLPGPGGLFSVRKDEVFVLRFDPSRRPCWRVAGDLRGYAVFIGPRNSAAAVRAEDVPGVKGDCVYWIGRFENKMANVYDMRTKTSSRCLPPFADVGAPVGWCSLGLGDTAGSGNDEETIQRQPKRPRIAEPETGQQMEEILQRQPKRPRIAESEPGQQMDATVVRGT</sequence>
<evidence type="ECO:0000256" key="1">
    <source>
        <dbReference type="SAM" id="MobiDB-lite"/>
    </source>
</evidence>
<dbReference type="PANTHER" id="PTHR34708">
    <property type="entry name" value="OS07G0440000 PROTEIN"/>
    <property type="match status" value="1"/>
</dbReference>
<reference evidence="3" key="2">
    <citation type="submission" date="2021-12" db="EMBL/GenBank/DDBJ databases">
        <title>Resequencing data analysis of finger millet.</title>
        <authorList>
            <person name="Hatakeyama M."/>
            <person name="Aluri S."/>
            <person name="Balachadran M.T."/>
            <person name="Sivarajan S.R."/>
            <person name="Poveda L."/>
            <person name="Shimizu-Inatsugi R."/>
            <person name="Schlapbach R."/>
            <person name="Sreeman S.M."/>
            <person name="Shimizu K.K."/>
        </authorList>
    </citation>
    <scope>NUCLEOTIDE SEQUENCE</scope>
</reference>
<accession>A0AAV5CXU1</accession>
<reference evidence="3" key="1">
    <citation type="journal article" date="2018" name="DNA Res.">
        <title>Multiple hybrid de novo genome assembly of finger millet, an orphan allotetraploid crop.</title>
        <authorList>
            <person name="Hatakeyama M."/>
            <person name="Aluri S."/>
            <person name="Balachadran M.T."/>
            <person name="Sivarajan S.R."/>
            <person name="Patrignani A."/>
            <person name="Gruter S."/>
            <person name="Poveda L."/>
            <person name="Shimizu-Inatsugi R."/>
            <person name="Baeten J."/>
            <person name="Francoijs K.J."/>
            <person name="Nataraja K.N."/>
            <person name="Reddy Y.A.N."/>
            <person name="Phadnis S."/>
            <person name="Ravikumar R.L."/>
            <person name="Schlapbach R."/>
            <person name="Sreeman S.M."/>
            <person name="Shimizu K.K."/>
        </authorList>
    </citation>
    <scope>NUCLEOTIDE SEQUENCE</scope>
</reference>
<dbReference type="EMBL" id="BQKI01000009">
    <property type="protein sequence ID" value="GJN02605.1"/>
    <property type="molecule type" value="Genomic_DNA"/>
</dbReference>
<keyword evidence="4" id="KW-1185">Reference proteome</keyword>
<organism evidence="3 4">
    <name type="scientific">Eleusine coracana subsp. coracana</name>
    <dbReference type="NCBI Taxonomy" id="191504"/>
    <lineage>
        <taxon>Eukaryota</taxon>
        <taxon>Viridiplantae</taxon>
        <taxon>Streptophyta</taxon>
        <taxon>Embryophyta</taxon>
        <taxon>Tracheophyta</taxon>
        <taxon>Spermatophyta</taxon>
        <taxon>Magnoliopsida</taxon>
        <taxon>Liliopsida</taxon>
        <taxon>Poales</taxon>
        <taxon>Poaceae</taxon>
        <taxon>PACMAD clade</taxon>
        <taxon>Chloridoideae</taxon>
        <taxon>Cynodonteae</taxon>
        <taxon>Eleusininae</taxon>
        <taxon>Eleusine</taxon>
    </lineage>
</organism>
<dbReference type="Proteomes" id="UP001054889">
    <property type="component" value="Unassembled WGS sequence"/>
</dbReference>
<evidence type="ECO:0000313" key="3">
    <source>
        <dbReference type="EMBL" id="GJN02605.1"/>
    </source>
</evidence>
<evidence type="ECO:0000313" key="4">
    <source>
        <dbReference type="Proteomes" id="UP001054889"/>
    </source>
</evidence>
<feature type="region of interest" description="Disordered" evidence="1">
    <location>
        <begin position="461"/>
        <end position="520"/>
    </location>
</feature>
<proteinExistence type="predicted"/>
<feature type="domain" description="KIB1-4 beta-propeller" evidence="2">
    <location>
        <begin position="174"/>
        <end position="432"/>
    </location>
</feature>
<dbReference type="PANTHER" id="PTHR34708:SF4">
    <property type="entry name" value="DUF295 DOMAIN-CONTAINING PROTEIN"/>
    <property type="match status" value="1"/>
</dbReference>
<evidence type="ECO:0000259" key="2">
    <source>
        <dbReference type="Pfam" id="PF03478"/>
    </source>
</evidence>
<dbReference type="Pfam" id="PF03478">
    <property type="entry name" value="Beta-prop_KIB1-4"/>
    <property type="match status" value="1"/>
</dbReference>